<reference evidence="2" key="1">
    <citation type="submission" date="2016-10" db="EMBL/GenBank/DDBJ databases">
        <authorList>
            <person name="Varghese N."/>
            <person name="Submissions S."/>
        </authorList>
    </citation>
    <scope>NUCLEOTIDE SEQUENCE [LARGE SCALE GENOMIC DNA]</scope>
    <source>
        <strain evidence="2">SP</strain>
    </source>
</reference>
<dbReference type="SUPFAM" id="SSF81301">
    <property type="entry name" value="Nucleotidyltransferase"/>
    <property type="match status" value="1"/>
</dbReference>
<name>A0A1H3ICY6_9BACI</name>
<dbReference type="GO" id="GO:0016740">
    <property type="term" value="F:transferase activity"/>
    <property type="evidence" value="ECO:0007669"/>
    <property type="project" value="UniProtKB-KW"/>
</dbReference>
<evidence type="ECO:0000313" key="1">
    <source>
        <dbReference type="EMBL" id="SDY25487.1"/>
    </source>
</evidence>
<dbReference type="Pfam" id="PF04229">
    <property type="entry name" value="GrpB"/>
    <property type="match status" value="1"/>
</dbReference>
<proteinExistence type="predicted"/>
<keyword evidence="1" id="KW-0808">Transferase</keyword>
<evidence type="ECO:0000313" key="2">
    <source>
        <dbReference type="Proteomes" id="UP000198935"/>
    </source>
</evidence>
<dbReference type="AlphaFoldDB" id="A0A1H3ICY6"/>
<gene>
    <name evidence="1" type="ORF">SAMN05421736_101785</name>
</gene>
<dbReference type="PANTHER" id="PTHR34822">
    <property type="entry name" value="GRPB DOMAIN PROTEIN (AFU_ORTHOLOGUE AFUA_1G01530)"/>
    <property type="match status" value="1"/>
</dbReference>
<dbReference type="OrthoDB" id="9799092at2"/>
<accession>A0A1H3ICY6</accession>
<dbReference type="STRING" id="1503961.SAMN05421736_101785"/>
<dbReference type="Gene3D" id="3.30.460.10">
    <property type="entry name" value="Beta Polymerase, domain 2"/>
    <property type="match status" value="1"/>
</dbReference>
<dbReference type="PANTHER" id="PTHR34822:SF1">
    <property type="entry name" value="GRPB FAMILY PROTEIN"/>
    <property type="match status" value="1"/>
</dbReference>
<dbReference type="InterPro" id="IPR043519">
    <property type="entry name" value="NT_sf"/>
</dbReference>
<dbReference type="Proteomes" id="UP000198935">
    <property type="component" value="Unassembled WGS sequence"/>
</dbReference>
<organism evidence="1 2">
    <name type="scientific">Evansella caseinilytica</name>
    <dbReference type="NCBI Taxonomy" id="1503961"/>
    <lineage>
        <taxon>Bacteria</taxon>
        <taxon>Bacillati</taxon>
        <taxon>Bacillota</taxon>
        <taxon>Bacilli</taxon>
        <taxon>Bacillales</taxon>
        <taxon>Bacillaceae</taxon>
        <taxon>Evansella</taxon>
    </lineage>
</organism>
<keyword evidence="2" id="KW-1185">Reference proteome</keyword>
<protein>
    <submittedName>
        <fullName evidence="1">GrpB domain, predicted nucleotidyltransferase, UPF0157 family</fullName>
    </submittedName>
</protein>
<dbReference type="InterPro" id="IPR007344">
    <property type="entry name" value="GrpB/CoaE"/>
</dbReference>
<sequence>MNIIVTEYDENWVQLFEKEAELLKAIFNKEIITIHHIGSTAVPNLKAKPVIDLMPVVKNIEKVDDYNEQMMKHGYEPMGEVDIKGRRYFRKGGDDRTHNVHMFQVDNHAQIDRHLAVRDYLRAHPEAVHEYGELKAALAVRFPKDIYGYMDGKNEFVKDLERKAVEWRRRNE</sequence>
<dbReference type="EMBL" id="FNPI01000001">
    <property type="protein sequence ID" value="SDY25487.1"/>
    <property type="molecule type" value="Genomic_DNA"/>
</dbReference>